<dbReference type="Gene3D" id="3.40.50.1820">
    <property type="entry name" value="alpha/beta hydrolase"/>
    <property type="match status" value="1"/>
</dbReference>
<feature type="transmembrane region" description="Helical" evidence="1">
    <location>
        <begin position="9"/>
        <end position="32"/>
    </location>
</feature>
<gene>
    <name evidence="2" type="ORF">BXY39_2727</name>
</gene>
<keyword evidence="3" id="KW-1185">Reference proteome</keyword>
<reference evidence="2 3" key="1">
    <citation type="submission" date="2018-10" db="EMBL/GenBank/DDBJ databases">
        <title>Genomic Encyclopedia of Archaeal and Bacterial Type Strains, Phase II (KMG-II): from individual species to whole genera.</title>
        <authorList>
            <person name="Goeker M."/>
        </authorList>
    </citation>
    <scope>NUCLEOTIDE SEQUENCE [LARGE SCALE GENOMIC DNA]</scope>
    <source>
        <strain evidence="2 3">DSM 25217</strain>
    </source>
</reference>
<dbReference type="InterPro" id="IPR021440">
    <property type="entry name" value="DUF3089"/>
</dbReference>
<evidence type="ECO:0000313" key="2">
    <source>
        <dbReference type="EMBL" id="RMB04464.1"/>
    </source>
</evidence>
<comment type="caution">
    <text evidence="2">The sequence shown here is derived from an EMBL/GenBank/DDBJ whole genome shotgun (WGS) entry which is preliminary data.</text>
</comment>
<evidence type="ECO:0008006" key="4">
    <source>
        <dbReference type="Google" id="ProtNLM"/>
    </source>
</evidence>
<evidence type="ECO:0000313" key="3">
    <source>
        <dbReference type="Proteomes" id="UP000271227"/>
    </source>
</evidence>
<dbReference type="Proteomes" id="UP000271227">
    <property type="component" value="Unassembled WGS sequence"/>
</dbReference>
<dbReference type="AlphaFoldDB" id="A0A3M0C3S6"/>
<keyword evidence="1" id="KW-0472">Membrane</keyword>
<dbReference type="InParanoid" id="A0A3M0C3S6"/>
<keyword evidence="1" id="KW-0812">Transmembrane</keyword>
<evidence type="ECO:0000256" key="1">
    <source>
        <dbReference type="SAM" id="Phobius"/>
    </source>
</evidence>
<protein>
    <recommendedName>
        <fullName evidence="4">DUF3089 family protein</fullName>
    </recommendedName>
</protein>
<dbReference type="EMBL" id="REFR01000013">
    <property type="protein sequence ID" value="RMB04464.1"/>
    <property type="molecule type" value="Genomic_DNA"/>
</dbReference>
<keyword evidence="1" id="KW-1133">Transmembrane helix</keyword>
<name>A0A3M0C3S6_9PROT</name>
<proteinExistence type="predicted"/>
<accession>A0A3M0C3S6</accession>
<dbReference type="Pfam" id="PF11288">
    <property type="entry name" value="DUF3089"/>
    <property type="match status" value="1"/>
</dbReference>
<organism evidence="2 3">
    <name type="scientific">Eilatimonas milleporae</name>
    <dbReference type="NCBI Taxonomy" id="911205"/>
    <lineage>
        <taxon>Bacteria</taxon>
        <taxon>Pseudomonadati</taxon>
        <taxon>Pseudomonadota</taxon>
        <taxon>Alphaproteobacteria</taxon>
        <taxon>Kordiimonadales</taxon>
        <taxon>Kordiimonadaceae</taxon>
        <taxon>Eilatimonas</taxon>
    </lineage>
</organism>
<dbReference type="InterPro" id="IPR029058">
    <property type="entry name" value="AB_hydrolase_fold"/>
</dbReference>
<dbReference type="SUPFAM" id="SSF53474">
    <property type="entry name" value="alpha/beta-Hydrolases"/>
    <property type="match status" value="1"/>
</dbReference>
<sequence length="398" mass="42595">MAAKRRHPAIIFLGVMAVLAVIGAGVSLWFFYNQDALMRTMFVPEHAIAGEPLGPAPDYADNSAWAARPGMASRASMLPEGLYTTMQIPLADVFYIHPTTFLENTRWNADFDSEEARPFLERLGLQHQASAFSTAGRVFAPRYRQAGIGAFFDESGQGAQAIVRAHGDVLAAFDHYMENDNAGRPFIIAGHSQGSLHGLLLLAERIVARGLQDRLIAAYLIGWPVSMEGDIGALPGLSPCEKADQTGCIISYQSFAQGGDAGSIVKAFEMLPGLNGQPHAGTTMLCTNPLNWQIDGAAPAGLNAGALMLAEPDTPSNALEAGLTGASCGGDGILYINPPPKDGWTDYLMPQGNYHVYDINLFYKNIMDNAVDRTRAWFDGRPDVLPGAVPGAAGDMPQ</sequence>